<feature type="non-terminal residue" evidence="1">
    <location>
        <position position="51"/>
    </location>
</feature>
<gene>
    <name evidence="1" type="ORF">KI387_025219</name>
</gene>
<evidence type="ECO:0000313" key="1">
    <source>
        <dbReference type="EMBL" id="KAH9316592.1"/>
    </source>
</evidence>
<name>A0AA38G5Y2_TAXCH</name>
<dbReference type="AlphaFoldDB" id="A0AA38G5Y2"/>
<evidence type="ECO:0000313" key="2">
    <source>
        <dbReference type="Proteomes" id="UP000824469"/>
    </source>
</evidence>
<protein>
    <submittedName>
        <fullName evidence="1">Uncharacterized protein</fullName>
    </submittedName>
</protein>
<accession>A0AA38G5Y2</accession>
<comment type="caution">
    <text evidence="1">The sequence shown here is derived from an EMBL/GenBank/DDBJ whole genome shotgun (WGS) entry which is preliminary data.</text>
</comment>
<dbReference type="Proteomes" id="UP000824469">
    <property type="component" value="Unassembled WGS sequence"/>
</dbReference>
<sequence length="51" mass="5788">FPCDLFGLHYLLVDRIGPNEETAAMRGEGLMTYKQFMNELNDNILPDEAAL</sequence>
<feature type="non-terminal residue" evidence="1">
    <location>
        <position position="1"/>
    </location>
</feature>
<reference evidence="1 2" key="1">
    <citation type="journal article" date="2021" name="Nat. Plants">
        <title>The Taxus genome provides insights into paclitaxel biosynthesis.</title>
        <authorList>
            <person name="Xiong X."/>
            <person name="Gou J."/>
            <person name="Liao Q."/>
            <person name="Li Y."/>
            <person name="Zhou Q."/>
            <person name="Bi G."/>
            <person name="Li C."/>
            <person name="Du R."/>
            <person name="Wang X."/>
            <person name="Sun T."/>
            <person name="Guo L."/>
            <person name="Liang H."/>
            <person name="Lu P."/>
            <person name="Wu Y."/>
            <person name="Zhang Z."/>
            <person name="Ro D.K."/>
            <person name="Shang Y."/>
            <person name="Huang S."/>
            <person name="Yan J."/>
        </authorList>
    </citation>
    <scope>NUCLEOTIDE SEQUENCE [LARGE SCALE GENOMIC DNA]</scope>
    <source>
        <strain evidence="1">Ta-2019</strain>
    </source>
</reference>
<keyword evidence="2" id="KW-1185">Reference proteome</keyword>
<organism evidence="1 2">
    <name type="scientific">Taxus chinensis</name>
    <name type="common">Chinese yew</name>
    <name type="synonym">Taxus wallichiana var. chinensis</name>
    <dbReference type="NCBI Taxonomy" id="29808"/>
    <lineage>
        <taxon>Eukaryota</taxon>
        <taxon>Viridiplantae</taxon>
        <taxon>Streptophyta</taxon>
        <taxon>Embryophyta</taxon>
        <taxon>Tracheophyta</taxon>
        <taxon>Spermatophyta</taxon>
        <taxon>Pinopsida</taxon>
        <taxon>Pinidae</taxon>
        <taxon>Conifers II</taxon>
        <taxon>Cupressales</taxon>
        <taxon>Taxaceae</taxon>
        <taxon>Taxus</taxon>
    </lineage>
</organism>
<dbReference type="EMBL" id="JAHRHJ020000005">
    <property type="protein sequence ID" value="KAH9316592.1"/>
    <property type="molecule type" value="Genomic_DNA"/>
</dbReference>
<proteinExistence type="predicted"/>